<accession>A0A445AWD2</accession>
<keyword evidence="1 4" id="KW-0732">Signal</keyword>
<evidence type="ECO:0000256" key="2">
    <source>
        <dbReference type="ARBA" id="ARBA00023157"/>
    </source>
</evidence>
<dbReference type="PANTHER" id="PTHR36710:SF18">
    <property type="entry name" value="PECTINESTERASE INHIBITOR 5-RELATED"/>
    <property type="match status" value="1"/>
</dbReference>
<organism evidence="6 7">
    <name type="scientific">Arachis hypogaea</name>
    <name type="common">Peanut</name>
    <dbReference type="NCBI Taxonomy" id="3818"/>
    <lineage>
        <taxon>Eukaryota</taxon>
        <taxon>Viridiplantae</taxon>
        <taxon>Streptophyta</taxon>
        <taxon>Embryophyta</taxon>
        <taxon>Tracheophyta</taxon>
        <taxon>Spermatophyta</taxon>
        <taxon>Magnoliopsida</taxon>
        <taxon>eudicotyledons</taxon>
        <taxon>Gunneridae</taxon>
        <taxon>Pentapetalae</taxon>
        <taxon>rosids</taxon>
        <taxon>fabids</taxon>
        <taxon>Fabales</taxon>
        <taxon>Fabaceae</taxon>
        <taxon>Papilionoideae</taxon>
        <taxon>50 kb inversion clade</taxon>
        <taxon>dalbergioids sensu lato</taxon>
        <taxon>Dalbergieae</taxon>
        <taxon>Pterocarpus clade</taxon>
        <taxon>Arachis</taxon>
    </lineage>
</organism>
<dbReference type="GO" id="GO:0004857">
    <property type="term" value="F:enzyme inhibitor activity"/>
    <property type="evidence" value="ECO:0007669"/>
    <property type="project" value="InterPro"/>
</dbReference>
<feature type="chain" id="PRO_5019581701" description="Pectinesterase inhibitor domain-containing protein" evidence="4">
    <location>
        <begin position="25"/>
        <end position="170"/>
    </location>
</feature>
<feature type="signal peptide" evidence="4">
    <location>
        <begin position="1"/>
        <end position="24"/>
    </location>
</feature>
<dbReference type="OrthoDB" id="764172at2759"/>
<dbReference type="SMART" id="SM00856">
    <property type="entry name" value="PMEI"/>
    <property type="match status" value="1"/>
</dbReference>
<dbReference type="Gene3D" id="1.20.140.40">
    <property type="entry name" value="Invertase/pectin methylesterase inhibitor family protein"/>
    <property type="match status" value="1"/>
</dbReference>
<evidence type="ECO:0000313" key="6">
    <source>
        <dbReference type="EMBL" id="RYR30730.1"/>
    </source>
</evidence>
<evidence type="ECO:0000256" key="4">
    <source>
        <dbReference type="SAM" id="SignalP"/>
    </source>
</evidence>
<gene>
    <name evidence="6" type="ORF">Ahy_B01g055499</name>
</gene>
<dbReference type="FunFam" id="1.20.140.40:FF:000009">
    <property type="entry name" value="Invertase/pectin methylesterase inhibitor family protein"/>
    <property type="match status" value="1"/>
</dbReference>
<dbReference type="InterPro" id="IPR035513">
    <property type="entry name" value="Invertase/methylesterase_inhib"/>
</dbReference>
<keyword evidence="7" id="KW-1185">Reference proteome</keyword>
<name>A0A445AWD2_ARAHY</name>
<dbReference type="InterPro" id="IPR052421">
    <property type="entry name" value="PCW_Enzyme_Inhibitor"/>
</dbReference>
<dbReference type="InterPro" id="IPR006501">
    <property type="entry name" value="Pectinesterase_inhib_dom"/>
</dbReference>
<dbReference type="Gramene" id="arahy.Tifrunner.gnm2.ann2.Ah11g438700.1">
    <property type="protein sequence ID" value="arahy.Tifrunner.gnm2.ann2.Ah11g438700.1-CDS-1"/>
    <property type="gene ID" value="arahy.Tifrunner.gnm2.ann2.Ah11g438700"/>
</dbReference>
<evidence type="ECO:0000313" key="7">
    <source>
        <dbReference type="Proteomes" id="UP000289738"/>
    </source>
</evidence>
<dbReference type="CDD" id="cd15796">
    <property type="entry name" value="CIF_like"/>
    <property type="match status" value="1"/>
</dbReference>
<evidence type="ECO:0000256" key="1">
    <source>
        <dbReference type="ARBA" id="ARBA00022729"/>
    </source>
</evidence>
<dbReference type="PANTHER" id="PTHR36710">
    <property type="entry name" value="PECTINESTERASE INHIBITOR-LIKE"/>
    <property type="match status" value="1"/>
</dbReference>
<dbReference type="AlphaFoldDB" id="A0A445AWD2"/>
<dbReference type="STRING" id="3818.A0A445AWD2"/>
<evidence type="ECO:0000256" key="3">
    <source>
        <dbReference type="ARBA" id="ARBA00038471"/>
    </source>
</evidence>
<keyword evidence="2" id="KW-1015">Disulfide bond</keyword>
<dbReference type="Proteomes" id="UP000289738">
    <property type="component" value="Chromosome B01"/>
</dbReference>
<proteinExistence type="inferred from homology"/>
<evidence type="ECO:0000259" key="5">
    <source>
        <dbReference type="SMART" id="SM00856"/>
    </source>
</evidence>
<protein>
    <recommendedName>
        <fullName evidence="5">Pectinesterase inhibitor domain-containing protein</fullName>
    </recommendedName>
</protein>
<comment type="similarity">
    <text evidence="3">Belongs to the PMEI family.</text>
</comment>
<dbReference type="NCBIfam" id="TIGR01614">
    <property type="entry name" value="PME_inhib"/>
    <property type="match status" value="1"/>
</dbReference>
<dbReference type="EMBL" id="SDMP01000011">
    <property type="protein sequence ID" value="RYR30730.1"/>
    <property type="molecule type" value="Genomic_DNA"/>
</dbReference>
<dbReference type="InterPro" id="IPR034087">
    <property type="entry name" value="C/VIF1"/>
</dbReference>
<reference evidence="6 7" key="1">
    <citation type="submission" date="2019-01" db="EMBL/GenBank/DDBJ databases">
        <title>Sequencing of cultivated peanut Arachis hypogaea provides insights into genome evolution and oil improvement.</title>
        <authorList>
            <person name="Chen X."/>
        </authorList>
    </citation>
    <scope>NUCLEOTIDE SEQUENCE [LARGE SCALE GENOMIC DNA]</scope>
    <source>
        <strain evidence="7">cv. Fuhuasheng</strain>
        <tissue evidence="6">Leaves</tissue>
    </source>
</reference>
<comment type="caution">
    <text evidence="6">The sequence shown here is derived from an EMBL/GenBank/DDBJ whole genome shotgun (WGS) entry which is preliminary data.</text>
</comment>
<dbReference type="Pfam" id="PF04043">
    <property type="entry name" value="PMEI"/>
    <property type="match status" value="1"/>
</dbReference>
<dbReference type="SUPFAM" id="SSF101148">
    <property type="entry name" value="Plant invertase/pectin methylesterase inhibitor"/>
    <property type="match status" value="1"/>
</dbReference>
<feature type="domain" description="Pectinesterase inhibitor" evidence="5">
    <location>
        <begin position="23"/>
        <end position="166"/>
    </location>
</feature>
<dbReference type="SMR" id="A0A445AWD2"/>
<sequence length="170" mass="18727">MRNKVSTPLKLVLLSLTLLSTTYSDDLIDQTCKKTPYYELCSNVIHSNPATPSDPKGMVVIMINYALANATDTLKYIGDLINKVSDHELQNKLAFCAGQSYMPVVKYVLHEAVDSINQGDFDLASHYISNAEKNIVACNKKFTGNQSPLSSRNGIMLQLLDISAAILKNL</sequence>